<sequence>MLADLIASAVLVVVEHTCRQLLLADGRPAFDDAVEVPEVTHEAELVKPGEHLVVLTGLHRTDRVVDPLPEIIAQTRAAGLVYLQYLIALRQPAQGEHIHPDVSDRGLAASHELPECAGLPASARAQ</sequence>
<gene>
    <name evidence="1" type="ORF">ITP53_51400</name>
</gene>
<evidence type="ECO:0000313" key="2">
    <source>
        <dbReference type="Proteomes" id="UP000605361"/>
    </source>
</evidence>
<dbReference type="RefSeq" id="WP_195902794.1">
    <property type="nucleotide sequence ID" value="NZ_JADOGI010000336.1"/>
</dbReference>
<evidence type="ECO:0000313" key="1">
    <source>
        <dbReference type="EMBL" id="MBF8193948.1"/>
    </source>
</evidence>
<comment type="caution">
    <text evidence="1">The sequence shown here is derived from an EMBL/GenBank/DDBJ whole genome shotgun (WGS) entry which is preliminary data.</text>
</comment>
<name>A0A931AL37_9ACTN</name>
<protein>
    <submittedName>
        <fullName evidence="1">Uncharacterized protein</fullName>
    </submittedName>
</protein>
<dbReference type="Proteomes" id="UP000605361">
    <property type="component" value="Unassembled WGS sequence"/>
</dbReference>
<keyword evidence="2" id="KW-1185">Reference proteome</keyword>
<dbReference type="EMBL" id="JADOGI010000336">
    <property type="protein sequence ID" value="MBF8193948.1"/>
    <property type="molecule type" value="Genomic_DNA"/>
</dbReference>
<reference evidence="1" key="1">
    <citation type="submission" date="2020-11" db="EMBL/GenBank/DDBJ databases">
        <title>Whole-genome analyses of Nonomuraea sp. K274.</title>
        <authorList>
            <person name="Veyisoglu A."/>
        </authorList>
    </citation>
    <scope>NUCLEOTIDE SEQUENCE</scope>
    <source>
        <strain evidence="1">K274</strain>
    </source>
</reference>
<proteinExistence type="predicted"/>
<accession>A0A931AL37</accession>
<organism evidence="1 2">
    <name type="scientific">Nonomuraea cypriaca</name>
    <dbReference type="NCBI Taxonomy" id="1187855"/>
    <lineage>
        <taxon>Bacteria</taxon>
        <taxon>Bacillati</taxon>
        <taxon>Actinomycetota</taxon>
        <taxon>Actinomycetes</taxon>
        <taxon>Streptosporangiales</taxon>
        <taxon>Streptosporangiaceae</taxon>
        <taxon>Nonomuraea</taxon>
    </lineage>
</organism>
<dbReference type="AlphaFoldDB" id="A0A931AL37"/>